<evidence type="ECO:0000313" key="3">
    <source>
        <dbReference type="Proteomes" id="UP001301769"/>
    </source>
</evidence>
<name>A0AAN6XYU5_9PEZI</name>
<reference evidence="2" key="2">
    <citation type="submission" date="2023-05" db="EMBL/GenBank/DDBJ databases">
        <authorList>
            <consortium name="Lawrence Berkeley National Laboratory"/>
            <person name="Steindorff A."/>
            <person name="Hensen N."/>
            <person name="Bonometti L."/>
            <person name="Westerberg I."/>
            <person name="Brannstrom I.O."/>
            <person name="Guillou S."/>
            <person name="Cros-Aarteil S."/>
            <person name="Calhoun S."/>
            <person name="Haridas S."/>
            <person name="Kuo A."/>
            <person name="Mondo S."/>
            <person name="Pangilinan J."/>
            <person name="Riley R."/>
            <person name="Labutti K."/>
            <person name="Andreopoulos B."/>
            <person name="Lipzen A."/>
            <person name="Chen C."/>
            <person name="Yanf M."/>
            <person name="Daum C."/>
            <person name="Ng V."/>
            <person name="Clum A."/>
            <person name="Ohm R."/>
            <person name="Martin F."/>
            <person name="Silar P."/>
            <person name="Natvig D."/>
            <person name="Lalanne C."/>
            <person name="Gautier V."/>
            <person name="Ament-Velasquez S.L."/>
            <person name="Kruys A."/>
            <person name="Hutchinson M.I."/>
            <person name="Powell A.J."/>
            <person name="Barry K."/>
            <person name="Miller A.N."/>
            <person name="Grigoriev I.V."/>
            <person name="Debuchy R."/>
            <person name="Gladieux P."/>
            <person name="Thoren M.H."/>
            <person name="Johannesson H."/>
        </authorList>
    </citation>
    <scope>NUCLEOTIDE SEQUENCE</scope>
    <source>
        <strain evidence="2">PSN293</strain>
    </source>
</reference>
<dbReference type="Proteomes" id="UP001301769">
    <property type="component" value="Unassembled WGS sequence"/>
</dbReference>
<dbReference type="InterPro" id="IPR056632">
    <property type="entry name" value="DUF7730"/>
</dbReference>
<organism evidence="2 3">
    <name type="scientific">Rhypophila decipiens</name>
    <dbReference type="NCBI Taxonomy" id="261697"/>
    <lineage>
        <taxon>Eukaryota</taxon>
        <taxon>Fungi</taxon>
        <taxon>Dikarya</taxon>
        <taxon>Ascomycota</taxon>
        <taxon>Pezizomycotina</taxon>
        <taxon>Sordariomycetes</taxon>
        <taxon>Sordariomycetidae</taxon>
        <taxon>Sordariales</taxon>
        <taxon>Naviculisporaceae</taxon>
        <taxon>Rhypophila</taxon>
    </lineage>
</organism>
<evidence type="ECO:0000259" key="1">
    <source>
        <dbReference type="Pfam" id="PF24864"/>
    </source>
</evidence>
<feature type="domain" description="DUF7730" evidence="1">
    <location>
        <begin position="44"/>
        <end position="137"/>
    </location>
</feature>
<protein>
    <recommendedName>
        <fullName evidence="1">DUF7730 domain-containing protein</fullName>
    </recommendedName>
</protein>
<dbReference type="AlphaFoldDB" id="A0AAN6XYU5"/>
<evidence type="ECO:0000313" key="2">
    <source>
        <dbReference type="EMBL" id="KAK4209449.1"/>
    </source>
</evidence>
<comment type="caution">
    <text evidence="2">The sequence shown here is derived from an EMBL/GenBank/DDBJ whole genome shotgun (WGS) entry which is preliminary data.</text>
</comment>
<sequence length="279" mass="32420">MEEPKPLHVNDPAPGQAAQVAIPTSKFVDDLIKHDGDWTLHLSKQRDSIFFQLPVEIRLLIYRELLTLAFHISLPEKLTLMSMGFAYYFRKVFFHALVARPHFRRRQPSCLKLHPEILRTCLAIFAEAVPILYREKHITIVARSGPTKEAPKFSVNGIESDENLRHLQPILRYAHHLRIFIVDIVFHGTWENDFRHKVDCIFLFLQKIPQVDCLLVRLDDCGPSLDPSKSIGYLVSQRRMARNSVESVLGRLTRLHNIRKVWFMESMSILRVKELARLG</sequence>
<keyword evidence="3" id="KW-1185">Reference proteome</keyword>
<reference evidence="2" key="1">
    <citation type="journal article" date="2023" name="Mol. Phylogenet. Evol.">
        <title>Genome-scale phylogeny and comparative genomics of the fungal order Sordariales.</title>
        <authorList>
            <person name="Hensen N."/>
            <person name="Bonometti L."/>
            <person name="Westerberg I."/>
            <person name="Brannstrom I.O."/>
            <person name="Guillou S."/>
            <person name="Cros-Aarteil S."/>
            <person name="Calhoun S."/>
            <person name="Haridas S."/>
            <person name="Kuo A."/>
            <person name="Mondo S."/>
            <person name="Pangilinan J."/>
            <person name="Riley R."/>
            <person name="LaButti K."/>
            <person name="Andreopoulos B."/>
            <person name="Lipzen A."/>
            <person name="Chen C."/>
            <person name="Yan M."/>
            <person name="Daum C."/>
            <person name="Ng V."/>
            <person name="Clum A."/>
            <person name="Steindorff A."/>
            <person name="Ohm R.A."/>
            <person name="Martin F."/>
            <person name="Silar P."/>
            <person name="Natvig D.O."/>
            <person name="Lalanne C."/>
            <person name="Gautier V."/>
            <person name="Ament-Velasquez S.L."/>
            <person name="Kruys A."/>
            <person name="Hutchinson M.I."/>
            <person name="Powell A.J."/>
            <person name="Barry K."/>
            <person name="Miller A.N."/>
            <person name="Grigoriev I.V."/>
            <person name="Debuchy R."/>
            <person name="Gladieux P."/>
            <person name="Hiltunen Thoren M."/>
            <person name="Johannesson H."/>
        </authorList>
    </citation>
    <scope>NUCLEOTIDE SEQUENCE</scope>
    <source>
        <strain evidence="2">PSN293</strain>
    </source>
</reference>
<gene>
    <name evidence="2" type="ORF">QBC37DRAFT_404293</name>
</gene>
<proteinExistence type="predicted"/>
<accession>A0AAN6XYU5</accession>
<dbReference type="EMBL" id="MU858204">
    <property type="protein sequence ID" value="KAK4209449.1"/>
    <property type="molecule type" value="Genomic_DNA"/>
</dbReference>
<dbReference type="Pfam" id="PF24864">
    <property type="entry name" value="DUF7730"/>
    <property type="match status" value="1"/>
</dbReference>